<dbReference type="Pfam" id="PF13847">
    <property type="entry name" value="Methyltransf_31"/>
    <property type="match status" value="1"/>
</dbReference>
<dbReference type="CDD" id="cd02440">
    <property type="entry name" value="AdoMet_MTases"/>
    <property type="match status" value="1"/>
</dbReference>
<dbReference type="SUPFAM" id="SSF53335">
    <property type="entry name" value="S-adenosyl-L-methionine-dependent methyltransferases"/>
    <property type="match status" value="1"/>
</dbReference>
<dbReference type="RefSeq" id="WP_045096405.1">
    <property type="nucleotide sequence ID" value="NZ_LN614827.1"/>
</dbReference>
<organism evidence="2 3">
    <name type="scientific">Legionella fallonii LLAP-10</name>
    <dbReference type="NCBI Taxonomy" id="1212491"/>
    <lineage>
        <taxon>Bacteria</taxon>
        <taxon>Pseudomonadati</taxon>
        <taxon>Pseudomonadota</taxon>
        <taxon>Gammaproteobacteria</taxon>
        <taxon>Legionellales</taxon>
        <taxon>Legionellaceae</taxon>
        <taxon>Legionella</taxon>
    </lineage>
</organism>
<dbReference type="EMBL" id="LN614827">
    <property type="protein sequence ID" value="CEG58005.1"/>
    <property type="molecule type" value="Genomic_DNA"/>
</dbReference>
<proteinExistence type="predicted"/>
<dbReference type="InterPro" id="IPR025714">
    <property type="entry name" value="Methyltranfer_dom"/>
</dbReference>
<dbReference type="KEGG" id="lfa:LFA_2636"/>
<dbReference type="OrthoDB" id="5621386at2"/>
<feature type="domain" description="Methyltransferase" evidence="1">
    <location>
        <begin position="150"/>
        <end position="249"/>
    </location>
</feature>
<protein>
    <recommendedName>
        <fullName evidence="1">Methyltransferase domain-containing protein</fullName>
    </recommendedName>
</protein>
<dbReference type="AlphaFoldDB" id="A0A098G965"/>
<dbReference type="HOGENOM" id="CLU_874217_0_0_6"/>
<reference evidence="3" key="1">
    <citation type="submission" date="2014-09" db="EMBL/GenBank/DDBJ databases">
        <authorList>
            <person name="Gomez-Valero L."/>
        </authorList>
    </citation>
    <scope>NUCLEOTIDE SEQUENCE [LARGE SCALE GENOMIC DNA]</scope>
    <source>
        <strain evidence="3">ATCC700992</strain>
    </source>
</reference>
<dbReference type="Proteomes" id="UP000032430">
    <property type="component" value="Chromosome I"/>
</dbReference>
<evidence type="ECO:0000313" key="3">
    <source>
        <dbReference type="Proteomes" id="UP000032430"/>
    </source>
</evidence>
<accession>A0A098G965</accession>
<dbReference type="InterPro" id="IPR029063">
    <property type="entry name" value="SAM-dependent_MTases_sf"/>
</dbReference>
<evidence type="ECO:0000313" key="2">
    <source>
        <dbReference type="EMBL" id="CEG58005.1"/>
    </source>
</evidence>
<gene>
    <name evidence="2" type="ORF">LFA_2636</name>
</gene>
<dbReference type="STRING" id="1212491.LFA_2636"/>
<sequence length="313" mass="35958">MSENIEQRPLISHSIDPQSIDITIKHIADRIRQQGDKPYATVNYQLELLKQLSEFAFGRFLLANQGINGYWTHYMLTHPWFGRKTRESAPGIPLTELEAFILDKAPLMLATQERFEIFLQKNQMAVKDNAVLACIPCGMMGELLYLDFKKINHIELIGFDYDPMTLNDASILAKQQGLESYVQLEQGNAWELNLENKLDLISSNGLTIYEPDDKQVVKLFDKFYSALKPGGKLVTSFITYPISLTEQCEWDMSQINQKDLLLQKIIFADILEAKFQCFRSSAQTKQQLESVGFTNIEFIYDKAKMFPTVLAYK</sequence>
<evidence type="ECO:0000259" key="1">
    <source>
        <dbReference type="Pfam" id="PF13847"/>
    </source>
</evidence>
<keyword evidence="3" id="KW-1185">Reference proteome</keyword>
<name>A0A098G965_9GAMM</name>
<dbReference type="Gene3D" id="3.40.50.150">
    <property type="entry name" value="Vaccinia Virus protein VP39"/>
    <property type="match status" value="1"/>
</dbReference>